<feature type="region of interest" description="Disordered" evidence="1">
    <location>
        <begin position="378"/>
        <end position="399"/>
    </location>
</feature>
<organism evidence="2 3">
    <name type="scientific">Corchorus olitorius</name>
    <dbReference type="NCBI Taxonomy" id="93759"/>
    <lineage>
        <taxon>Eukaryota</taxon>
        <taxon>Viridiplantae</taxon>
        <taxon>Streptophyta</taxon>
        <taxon>Embryophyta</taxon>
        <taxon>Tracheophyta</taxon>
        <taxon>Spermatophyta</taxon>
        <taxon>Magnoliopsida</taxon>
        <taxon>eudicotyledons</taxon>
        <taxon>Gunneridae</taxon>
        <taxon>Pentapetalae</taxon>
        <taxon>rosids</taxon>
        <taxon>malvids</taxon>
        <taxon>Malvales</taxon>
        <taxon>Malvaceae</taxon>
        <taxon>Grewioideae</taxon>
        <taxon>Apeibeae</taxon>
        <taxon>Corchorus</taxon>
    </lineage>
</organism>
<feature type="compositionally biased region" description="Polar residues" evidence="1">
    <location>
        <begin position="323"/>
        <end position="332"/>
    </location>
</feature>
<sequence>MASSSRTRDCSWTDSSTDSMESEEEGNVVTQGMHPPPSPMRRERISPLEEVGTEELVERRREGLECLQPALANRLARHAGDVLEIDWANTRPRNIRFLRVRIRIDPWKPLLAGVSFRRDDGVVQWAEFQYEQEQEQSEVQINGGHEQNTTERNDEVQQQAEPSASQQQVQSLQQPEEGQDDQTVHLNISDEDIVPIPMATGYGADAEQVAEQGLNGDDLTMSPFNFELEPMLDLEETRERMLSNQLEGVEHRITMENVIHVLTEEHARVEASCDDMIKQHQELMDGFQRRFFNDPFLQPCDNIPRWINWPDGGVMFTNGRLLGNSSTEQGESSRMGESRNREKGMMHQNELLFQVEMEVIRTFIDASEEERRYRFNCQWEGGTDTGQQTNEQGNMTNEERQEAEALANSFLKSQLSPIPENEENEVDRDASQSPKRKRESDEEELGRQLRRRMENLDVNAEATTTQTSQDNTDQGLRQAGPQQPPQEP</sequence>
<comment type="caution">
    <text evidence="2">The sequence shown here is derived from an EMBL/GenBank/DDBJ whole genome shotgun (WGS) entry which is preliminary data.</text>
</comment>
<feature type="compositionally biased region" description="Basic and acidic residues" evidence="1">
    <location>
        <begin position="334"/>
        <end position="343"/>
    </location>
</feature>
<reference evidence="3" key="1">
    <citation type="submission" date="2013-09" db="EMBL/GenBank/DDBJ databases">
        <title>Corchorus olitorius genome sequencing.</title>
        <authorList>
            <person name="Alam M."/>
            <person name="Haque M.S."/>
            <person name="Islam M.S."/>
            <person name="Emdad E.M."/>
            <person name="Islam M.M."/>
            <person name="Ahmed B."/>
            <person name="Halim A."/>
            <person name="Hossen Q.M.M."/>
            <person name="Hossain M.Z."/>
            <person name="Ahmed R."/>
            <person name="Khan M.M."/>
            <person name="Islam R."/>
            <person name="Rashid M.M."/>
            <person name="Khan S.A."/>
            <person name="Rahman M.S."/>
            <person name="Alam M."/>
            <person name="Yahiya A.S."/>
            <person name="Khan M.S."/>
            <person name="Azam M.S."/>
            <person name="Haque T."/>
            <person name="Lashkar M.Z.H."/>
            <person name="Akhand A.I."/>
            <person name="Morshed G."/>
            <person name="Roy S."/>
            <person name="Uddin K.S."/>
            <person name="Rabeya T."/>
            <person name="Hossain A.S."/>
            <person name="Chowdhury A."/>
            <person name="Snigdha A.R."/>
            <person name="Mortoza M.S."/>
            <person name="Matin S.A."/>
            <person name="Hoque S.M.E."/>
            <person name="Islam M.K."/>
            <person name="Roy D.K."/>
            <person name="Haider R."/>
            <person name="Moosa M.M."/>
            <person name="Elias S.M."/>
            <person name="Hasan A.M."/>
            <person name="Jahan S."/>
            <person name="Shafiuddin M."/>
            <person name="Mahmood N."/>
            <person name="Shommy N.S."/>
        </authorList>
    </citation>
    <scope>NUCLEOTIDE SEQUENCE [LARGE SCALE GENOMIC DNA]</scope>
    <source>
        <strain evidence="3">cv. O-4</strain>
    </source>
</reference>
<feature type="compositionally biased region" description="Polar residues" evidence="1">
    <location>
        <begin position="385"/>
        <end position="396"/>
    </location>
</feature>
<dbReference type="Proteomes" id="UP000187203">
    <property type="component" value="Unassembled WGS sequence"/>
</dbReference>
<evidence type="ECO:0000313" key="2">
    <source>
        <dbReference type="EMBL" id="OMP08916.1"/>
    </source>
</evidence>
<feature type="compositionally biased region" description="Basic and acidic residues" evidence="1">
    <location>
        <begin position="1"/>
        <end position="11"/>
    </location>
</feature>
<feature type="region of interest" description="Disordered" evidence="1">
    <location>
        <begin position="414"/>
        <end position="488"/>
    </location>
</feature>
<feature type="compositionally biased region" description="Low complexity" evidence="1">
    <location>
        <begin position="156"/>
        <end position="174"/>
    </location>
</feature>
<evidence type="ECO:0000256" key="1">
    <source>
        <dbReference type="SAM" id="MobiDB-lite"/>
    </source>
</evidence>
<keyword evidence="3" id="KW-1185">Reference proteome</keyword>
<evidence type="ECO:0000313" key="3">
    <source>
        <dbReference type="Proteomes" id="UP000187203"/>
    </source>
</evidence>
<name>A0A1R3KPB3_9ROSI</name>
<proteinExistence type="predicted"/>
<gene>
    <name evidence="2" type="ORF">COLO4_05997</name>
</gene>
<dbReference type="EMBL" id="AWUE01012547">
    <property type="protein sequence ID" value="OMP08916.1"/>
    <property type="molecule type" value="Genomic_DNA"/>
</dbReference>
<feature type="region of interest" description="Disordered" evidence="1">
    <location>
        <begin position="1"/>
        <end position="43"/>
    </location>
</feature>
<feature type="compositionally biased region" description="Basic and acidic residues" evidence="1">
    <location>
        <begin position="445"/>
        <end position="455"/>
    </location>
</feature>
<feature type="region of interest" description="Disordered" evidence="1">
    <location>
        <begin position="147"/>
        <end position="180"/>
    </location>
</feature>
<dbReference type="AlphaFoldDB" id="A0A1R3KPB3"/>
<protein>
    <submittedName>
        <fullName evidence="2">Uncharacterized protein</fullName>
    </submittedName>
</protein>
<feature type="region of interest" description="Disordered" evidence="1">
    <location>
        <begin position="321"/>
        <end position="343"/>
    </location>
</feature>
<accession>A0A1R3KPB3</accession>
<feature type="compositionally biased region" description="Low complexity" evidence="1">
    <location>
        <begin position="463"/>
        <end position="474"/>
    </location>
</feature>
<dbReference type="OrthoDB" id="1690666at2759"/>